<feature type="chain" id="PRO_5043506974" evidence="1">
    <location>
        <begin position="44"/>
        <end position="196"/>
    </location>
</feature>
<reference evidence="2" key="1">
    <citation type="submission" date="2023-10" db="EMBL/GenBank/DDBJ databases">
        <title>Genome assembly of Pristionchus species.</title>
        <authorList>
            <person name="Yoshida K."/>
            <person name="Sommer R.J."/>
        </authorList>
    </citation>
    <scope>NUCLEOTIDE SEQUENCE</scope>
    <source>
        <strain evidence="2">RS5133</strain>
    </source>
</reference>
<protein>
    <submittedName>
        <fullName evidence="2">Uncharacterized protein</fullName>
    </submittedName>
</protein>
<dbReference type="EMBL" id="BTSY01000001">
    <property type="protein sequence ID" value="GMT09373.1"/>
    <property type="molecule type" value="Genomic_DNA"/>
</dbReference>
<evidence type="ECO:0000313" key="3">
    <source>
        <dbReference type="Proteomes" id="UP001432322"/>
    </source>
</evidence>
<evidence type="ECO:0000256" key="1">
    <source>
        <dbReference type="SAM" id="SignalP"/>
    </source>
</evidence>
<feature type="non-terminal residue" evidence="2">
    <location>
        <position position="1"/>
    </location>
</feature>
<organism evidence="2 3">
    <name type="scientific">Pristionchus fissidentatus</name>
    <dbReference type="NCBI Taxonomy" id="1538716"/>
    <lineage>
        <taxon>Eukaryota</taxon>
        <taxon>Metazoa</taxon>
        <taxon>Ecdysozoa</taxon>
        <taxon>Nematoda</taxon>
        <taxon>Chromadorea</taxon>
        <taxon>Rhabditida</taxon>
        <taxon>Rhabditina</taxon>
        <taxon>Diplogasteromorpha</taxon>
        <taxon>Diplogasteroidea</taxon>
        <taxon>Neodiplogasteridae</taxon>
        <taxon>Pristionchus</taxon>
    </lineage>
</organism>
<keyword evidence="3" id="KW-1185">Reference proteome</keyword>
<dbReference type="AlphaFoldDB" id="A0AAV5UT04"/>
<dbReference type="Proteomes" id="UP001432322">
    <property type="component" value="Unassembled WGS sequence"/>
</dbReference>
<proteinExistence type="predicted"/>
<evidence type="ECO:0000313" key="2">
    <source>
        <dbReference type="EMBL" id="GMT09373.1"/>
    </source>
</evidence>
<accession>A0AAV5UT04</accession>
<feature type="signal peptide" evidence="1">
    <location>
        <begin position="1"/>
        <end position="43"/>
    </location>
</feature>
<gene>
    <name evidence="2" type="ORF">PFISCL1PPCAC_670</name>
</gene>
<sequence>IFLLVIFSQSALISSPSPTQMRSFSLLPHLPLLLLSLVSFVKGGSKDSVWAELKEKAPMAFQMLKDKVTETVGEWTDREENYSNKESTSEMLCEFDEDDKKVHGILKKLEEEDDKFEKLVKKIKKFFKNRKENIVCTKTHSEGDECLCEEDSNEAFCFLESIKDSYEKVKGKLECNGSTIMTYSMVAVIILALINN</sequence>
<name>A0AAV5UT04_9BILA</name>
<keyword evidence="1" id="KW-0732">Signal</keyword>
<comment type="caution">
    <text evidence="2">The sequence shown here is derived from an EMBL/GenBank/DDBJ whole genome shotgun (WGS) entry which is preliminary data.</text>
</comment>